<organism evidence="2 3">
    <name type="scientific">Streptomyces regalis</name>
    <dbReference type="NCBI Taxonomy" id="68262"/>
    <lineage>
        <taxon>Bacteria</taxon>
        <taxon>Bacillati</taxon>
        <taxon>Actinomycetota</taxon>
        <taxon>Actinomycetes</taxon>
        <taxon>Kitasatosporales</taxon>
        <taxon>Streptomycetaceae</taxon>
        <taxon>Streptomyces</taxon>
    </lineage>
</organism>
<protein>
    <submittedName>
        <fullName evidence="2">Uncharacterized protein</fullName>
    </submittedName>
</protein>
<keyword evidence="1" id="KW-0472">Membrane</keyword>
<proteinExistence type="predicted"/>
<dbReference type="EMBL" id="LLZG01000407">
    <property type="protein sequence ID" value="KUL21537.1"/>
    <property type="molecule type" value="Genomic_DNA"/>
</dbReference>
<name>A0A124G731_9ACTN</name>
<keyword evidence="1" id="KW-0812">Transmembrane</keyword>
<evidence type="ECO:0000313" key="3">
    <source>
        <dbReference type="Proteomes" id="UP000053923"/>
    </source>
</evidence>
<reference evidence="3" key="1">
    <citation type="submission" date="2015-10" db="EMBL/GenBank/DDBJ databases">
        <authorList>
            <person name="Ju K.-S."/>
            <person name="Doroghazi J.R."/>
            <person name="Metcalf W.W."/>
        </authorList>
    </citation>
    <scope>NUCLEOTIDE SEQUENCE [LARGE SCALE GENOMIC DNA]</scope>
    <source>
        <strain evidence="3">NRRL 3151</strain>
    </source>
</reference>
<keyword evidence="3" id="KW-1185">Reference proteome</keyword>
<dbReference type="Proteomes" id="UP000053923">
    <property type="component" value="Unassembled WGS sequence"/>
</dbReference>
<dbReference type="RefSeq" id="WP_062714273.1">
    <property type="nucleotide sequence ID" value="NZ_LLZG01000407.1"/>
</dbReference>
<gene>
    <name evidence="2" type="ORF">ADL12_44485</name>
</gene>
<feature type="transmembrane region" description="Helical" evidence="1">
    <location>
        <begin position="37"/>
        <end position="55"/>
    </location>
</feature>
<accession>A0A124G731</accession>
<keyword evidence="1" id="KW-1133">Transmembrane helix</keyword>
<evidence type="ECO:0000256" key="1">
    <source>
        <dbReference type="SAM" id="Phobius"/>
    </source>
</evidence>
<comment type="caution">
    <text evidence="2">The sequence shown here is derived from an EMBL/GenBank/DDBJ whole genome shotgun (WGS) entry which is preliminary data.</text>
</comment>
<dbReference type="AlphaFoldDB" id="A0A124G731"/>
<sequence>MLATSIGLGAGNFGFAAGAFGRVVGEQTLYEATGTGMVAGVAAFGLGLTIASFIGQGGER</sequence>
<evidence type="ECO:0000313" key="2">
    <source>
        <dbReference type="EMBL" id="KUL21537.1"/>
    </source>
</evidence>